<dbReference type="AlphaFoldDB" id="A0A085JPX4"/>
<dbReference type="EMBL" id="JMPR01000004">
    <property type="protein sequence ID" value="KFD22520.1"/>
    <property type="molecule type" value="Genomic_DNA"/>
</dbReference>
<accession>A0A085JPX4</accession>
<dbReference type="Proteomes" id="UP000028602">
    <property type="component" value="Unassembled WGS sequence"/>
</dbReference>
<gene>
    <name evidence="1" type="ORF">GTPT_0093</name>
</gene>
<name>A0A085JPX4_9GAMM</name>
<comment type="caution">
    <text evidence="1">The sequence shown here is derived from an EMBL/GenBank/DDBJ whole genome shotgun (WGS) entry which is preliminary data.</text>
</comment>
<evidence type="ECO:0000313" key="2">
    <source>
        <dbReference type="Proteomes" id="UP000028602"/>
    </source>
</evidence>
<reference evidence="1 2" key="1">
    <citation type="submission" date="2014-05" db="EMBL/GenBank/DDBJ databases">
        <title>ATOL: Assembling a taxonomically balanced genome-scale reconstruction of the evolutionary history of the Enterobacteriaceae.</title>
        <authorList>
            <person name="Plunkett G.III."/>
            <person name="Neeno-Eckwall E.C."/>
            <person name="Glasner J.D."/>
            <person name="Perna N.T."/>
        </authorList>
    </citation>
    <scope>NUCLEOTIDE SEQUENCE [LARGE SCALE GENOMIC DNA]</scope>
    <source>
        <strain evidence="1 2">ATCC 33301</strain>
    </source>
</reference>
<proteinExistence type="predicted"/>
<sequence length="45" mass="4681">MTTGLSYGPVMTSLPRQLCGDRQAGEGDAVIRGELLALAPRGNHA</sequence>
<organism evidence="1 2">
    <name type="scientific">Tatumella ptyseos ATCC 33301</name>
    <dbReference type="NCBI Taxonomy" id="1005995"/>
    <lineage>
        <taxon>Bacteria</taxon>
        <taxon>Pseudomonadati</taxon>
        <taxon>Pseudomonadota</taxon>
        <taxon>Gammaproteobacteria</taxon>
        <taxon>Enterobacterales</taxon>
        <taxon>Erwiniaceae</taxon>
        <taxon>Tatumella</taxon>
    </lineage>
</organism>
<keyword evidence="2" id="KW-1185">Reference proteome</keyword>
<evidence type="ECO:0000313" key="1">
    <source>
        <dbReference type="EMBL" id="KFD22520.1"/>
    </source>
</evidence>
<protein>
    <submittedName>
        <fullName evidence="1">Uncharacterized protein</fullName>
    </submittedName>
</protein>